<dbReference type="PANTHER" id="PTHR43806:SF11">
    <property type="entry name" value="CEREVISIN-RELATED"/>
    <property type="match status" value="1"/>
</dbReference>
<dbReference type="GO" id="GO:0005975">
    <property type="term" value="P:carbohydrate metabolic process"/>
    <property type="evidence" value="ECO:0007669"/>
    <property type="project" value="UniProtKB-ARBA"/>
</dbReference>
<dbReference type="PANTHER" id="PTHR43806">
    <property type="entry name" value="PEPTIDASE S8"/>
    <property type="match status" value="1"/>
</dbReference>
<dbReference type="CDD" id="cd07487">
    <property type="entry name" value="Peptidases_S8_1"/>
    <property type="match status" value="1"/>
</dbReference>
<protein>
    <submittedName>
        <fullName evidence="10">Subtilisin family serine protease</fullName>
    </submittedName>
</protein>
<dbReference type="AlphaFoldDB" id="A0A7W9LG10"/>
<feature type="active site" description="Charge relay system" evidence="5 6">
    <location>
        <position position="417"/>
    </location>
</feature>
<dbReference type="InterPro" id="IPR013783">
    <property type="entry name" value="Ig-like_fold"/>
</dbReference>
<organism evidence="10 11">
    <name type="scientific">Nonomuraea jabiensis</name>
    <dbReference type="NCBI Taxonomy" id="882448"/>
    <lineage>
        <taxon>Bacteria</taxon>
        <taxon>Bacillati</taxon>
        <taxon>Actinomycetota</taxon>
        <taxon>Actinomycetes</taxon>
        <taxon>Streptosporangiales</taxon>
        <taxon>Streptosporangiaceae</taxon>
        <taxon>Nonomuraea</taxon>
    </lineage>
</organism>
<feature type="signal peptide" evidence="8">
    <location>
        <begin position="1"/>
        <end position="19"/>
    </location>
</feature>
<dbReference type="Proteomes" id="UP000579153">
    <property type="component" value="Unassembled WGS sequence"/>
</dbReference>
<feature type="domain" description="Peptidase S8/S53" evidence="9">
    <location>
        <begin position="205"/>
        <end position="463"/>
    </location>
</feature>
<evidence type="ECO:0000256" key="2">
    <source>
        <dbReference type="ARBA" id="ARBA00022670"/>
    </source>
</evidence>
<keyword evidence="4 6" id="KW-0720">Serine protease</keyword>
<accession>A0A7W9LG10</accession>
<dbReference type="SUPFAM" id="SSF52025">
    <property type="entry name" value="PA domain"/>
    <property type="match status" value="1"/>
</dbReference>
<evidence type="ECO:0000256" key="3">
    <source>
        <dbReference type="ARBA" id="ARBA00022801"/>
    </source>
</evidence>
<dbReference type="InterPro" id="IPR050131">
    <property type="entry name" value="Peptidase_S8_subtilisin-like"/>
</dbReference>
<dbReference type="Gene3D" id="2.60.40.10">
    <property type="entry name" value="Immunoglobulins"/>
    <property type="match status" value="1"/>
</dbReference>
<name>A0A7W9LG10_9ACTN</name>
<dbReference type="EMBL" id="JACHMB010000001">
    <property type="protein sequence ID" value="MBB5782457.1"/>
    <property type="molecule type" value="Genomic_DNA"/>
</dbReference>
<dbReference type="InterPro" id="IPR023828">
    <property type="entry name" value="Peptidase_S8_Ser-AS"/>
</dbReference>
<feature type="active site" description="Charge relay system" evidence="5 6">
    <location>
        <position position="246"/>
    </location>
</feature>
<evidence type="ECO:0000313" key="11">
    <source>
        <dbReference type="Proteomes" id="UP000579153"/>
    </source>
</evidence>
<evidence type="ECO:0000259" key="9">
    <source>
        <dbReference type="Pfam" id="PF00082"/>
    </source>
</evidence>
<dbReference type="PROSITE" id="PS00137">
    <property type="entry name" value="SUBTILASE_HIS"/>
    <property type="match status" value="1"/>
</dbReference>
<evidence type="ECO:0000256" key="8">
    <source>
        <dbReference type="SAM" id="SignalP"/>
    </source>
</evidence>
<dbReference type="PROSITE" id="PS00138">
    <property type="entry name" value="SUBTILASE_SER"/>
    <property type="match status" value="1"/>
</dbReference>
<evidence type="ECO:0000256" key="6">
    <source>
        <dbReference type="PROSITE-ProRule" id="PRU01240"/>
    </source>
</evidence>
<dbReference type="PROSITE" id="PS51892">
    <property type="entry name" value="SUBTILASE"/>
    <property type="match status" value="1"/>
</dbReference>
<evidence type="ECO:0000256" key="7">
    <source>
        <dbReference type="RuleBase" id="RU003355"/>
    </source>
</evidence>
<dbReference type="GO" id="GO:0006508">
    <property type="term" value="P:proteolysis"/>
    <property type="evidence" value="ECO:0007669"/>
    <property type="project" value="UniProtKB-KW"/>
</dbReference>
<comment type="caution">
    <text evidence="10">The sequence shown here is derived from an EMBL/GenBank/DDBJ whole genome shotgun (WGS) entry which is preliminary data.</text>
</comment>
<dbReference type="InterPro" id="IPR046450">
    <property type="entry name" value="PA_dom_sf"/>
</dbReference>
<dbReference type="GO" id="GO:0004252">
    <property type="term" value="F:serine-type endopeptidase activity"/>
    <property type="evidence" value="ECO:0007669"/>
    <property type="project" value="UniProtKB-UniRule"/>
</dbReference>
<dbReference type="InterPro" id="IPR022398">
    <property type="entry name" value="Peptidase_S8_His-AS"/>
</dbReference>
<keyword evidence="11" id="KW-1185">Reference proteome</keyword>
<reference evidence="10 11" key="1">
    <citation type="submission" date="2020-08" db="EMBL/GenBank/DDBJ databases">
        <title>Sequencing the genomes of 1000 actinobacteria strains.</title>
        <authorList>
            <person name="Klenk H.-P."/>
        </authorList>
    </citation>
    <scope>NUCLEOTIDE SEQUENCE [LARGE SCALE GENOMIC DNA]</scope>
    <source>
        <strain evidence="10 11">DSM 45507</strain>
    </source>
</reference>
<feature type="chain" id="PRO_5038779760" evidence="8">
    <location>
        <begin position="20"/>
        <end position="1277"/>
    </location>
</feature>
<dbReference type="InterPro" id="IPR000209">
    <property type="entry name" value="Peptidase_S8/S53_dom"/>
</dbReference>
<evidence type="ECO:0000256" key="5">
    <source>
        <dbReference type="PIRSR" id="PIRSR615500-1"/>
    </source>
</evidence>
<dbReference type="InterPro" id="IPR023827">
    <property type="entry name" value="Peptidase_S8_Asp-AS"/>
</dbReference>
<sequence>MIGRSLVALGVLLSTGMAAPTPPPAPSVPPPLVGAAGESAKKITLITGDVVTYSTAPDGSPQAQIQPARRPDGAPVFFMSVREPAAYYVYPTDVMGLISAGRLDRGLFDVAYLAANGYSDAESPTLPLIVQHGTQRRVAGARTLASIDAAAVKVDKKAAGQFWSGVSTARAASEKIWLDRKVQVSLDRSVKQIGAPEAWAAGLKGAGVKVAVLDTGIDATHPDLAGRIAATENFSSEQTAQDGHGHGTHVASIIAGNGAKYRGVAPEASLVVGKVLNNYGGGLESDVIAGMQWAVDQQARVVSMSLGGCCPGPDNPLDQALNKLSADSGALFVVAAGNDGQSRQIGTPGTAASALTVAAVDREDKLASFSSRGPTAIDYSLKPDISAPGVDIVAARAAGTSMGEPAEEGYTTASGTSMATPHVAGAAALLAQQHPGWTNTQLKAALTSSAHGDGQDAYEQGAGRVDVARAVKQQVRGSGGIDFGFLPSPQNGPVTKTLTYTNDGDQPVTLTLSTGVKAHLGGDLPARTLTADRDTVTVPAHGTAPVAVTFAPAGPDTWYEGYVRASGENGQVQVNTAVGAFVEPKKVTVRARVVLPDGASAPLANPWMFMRTDERDDLQYAYTPAPGTETEAQVYPGTYTVLTALAWRGADGEWVQSLPSDPQIEITKDTTVTLDLRKARKVSVETPRASEVHLSQYAYRRVAANGVGYVDVQSLYPQYGLDNYVMLPTRKVTQGTFTLNGRYQLGAPAVTMTVPGGPRITPRYQDLAPQTPKLDGRSRLPLAYAGKGTDFGGLDVRGKLVLLDLGDLCPAMACTGNALDRVKAAQQAGAVGVLGYGAVNRAFLDPAGSWPTYPIPTMSLPAEQGRALAALAARRPVTVTAEGVATTPYLYSLMLPEQGRVPADLSYSVRTRDLQRIEDRFHADRPGAVELSTAAAMLRPARVANTWSMEHVVRAQTTFTEYVGPVSPDVVWTRTNTMDYDEGVDFYSRRALSATAVDIFATAGTRTEPWGIQPRVPGNVVVSDAVLRSGTAQCFPCRTKDTFLAALPVMGPVPNHQEAFAYNANFQSDKHGGKDELRLYRDGQEIPLVEATVVLAIFAIIVPTFTLPETEAAYRLTDKFHTPNKSQLYAKDVETAWTFRSKRPTGGMQTTDDGLCLAWLSTGKLAPCEPVRRLNLRYDVPLDLDNRLKAGRPHRITVTGYHGSYGTPDAKVTNVKLSVTFDDGAHWTPVRVSASGHATITPPALAATTGAVGLRAQATDAEGNTVEQTVQRAYGLK</sequence>
<evidence type="ECO:0000313" key="10">
    <source>
        <dbReference type="EMBL" id="MBB5782457.1"/>
    </source>
</evidence>
<comment type="similarity">
    <text evidence="1 6 7">Belongs to the peptidase S8 family.</text>
</comment>
<dbReference type="PROSITE" id="PS00136">
    <property type="entry name" value="SUBTILASE_ASP"/>
    <property type="match status" value="1"/>
</dbReference>
<keyword evidence="3 6" id="KW-0378">Hydrolase</keyword>
<dbReference type="InterPro" id="IPR015500">
    <property type="entry name" value="Peptidase_S8_subtilisin-rel"/>
</dbReference>
<dbReference type="SUPFAM" id="SSF52743">
    <property type="entry name" value="Subtilisin-like"/>
    <property type="match status" value="1"/>
</dbReference>
<proteinExistence type="inferred from homology"/>
<dbReference type="RefSeq" id="WP_185075543.1">
    <property type="nucleotide sequence ID" value="NZ_JACHMB010000001.1"/>
</dbReference>
<keyword evidence="2 6" id="KW-0645">Protease</keyword>
<dbReference type="Pfam" id="PF00082">
    <property type="entry name" value="Peptidase_S8"/>
    <property type="match status" value="1"/>
</dbReference>
<evidence type="ECO:0000256" key="1">
    <source>
        <dbReference type="ARBA" id="ARBA00011073"/>
    </source>
</evidence>
<keyword evidence="8" id="KW-0732">Signal</keyword>
<gene>
    <name evidence="10" type="ORF">HD596_009213</name>
</gene>
<dbReference type="Gene3D" id="3.40.50.200">
    <property type="entry name" value="Peptidase S8/S53 domain"/>
    <property type="match status" value="1"/>
</dbReference>
<evidence type="ECO:0000256" key="4">
    <source>
        <dbReference type="ARBA" id="ARBA00022825"/>
    </source>
</evidence>
<dbReference type="InterPro" id="IPR036852">
    <property type="entry name" value="Peptidase_S8/S53_dom_sf"/>
</dbReference>
<feature type="active site" description="Charge relay system" evidence="5 6">
    <location>
        <position position="214"/>
    </location>
</feature>
<dbReference type="PRINTS" id="PR00723">
    <property type="entry name" value="SUBTILISIN"/>
</dbReference>
<dbReference type="Gene3D" id="3.50.30.30">
    <property type="match status" value="1"/>
</dbReference>